<dbReference type="InterPro" id="IPR050481">
    <property type="entry name" value="UDP-glycosyltransf_plant"/>
</dbReference>
<sequence>MEQFQELFMGFELLNMAFLVALKPPFGADTIGAAFQEEFAQRVGSQGVVFGGIGEKCQLVLLPQVEDQIINARMMRNNLRVGVEVEKREENGWFTKESACKAVKIVMDEENEIGKEVRTNHAKITDLMLKKDLEQSYMDGFSQNLCGLVTCMENTSKNM</sequence>
<evidence type="ECO:0000313" key="2">
    <source>
        <dbReference type="Proteomes" id="UP001642487"/>
    </source>
</evidence>
<proteinExistence type="predicted"/>
<organism evidence="1 2">
    <name type="scientific">Citrullus colocynthis</name>
    <name type="common">colocynth</name>
    <dbReference type="NCBI Taxonomy" id="252529"/>
    <lineage>
        <taxon>Eukaryota</taxon>
        <taxon>Viridiplantae</taxon>
        <taxon>Streptophyta</taxon>
        <taxon>Embryophyta</taxon>
        <taxon>Tracheophyta</taxon>
        <taxon>Spermatophyta</taxon>
        <taxon>Magnoliopsida</taxon>
        <taxon>eudicotyledons</taxon>
        <taxon>Gunneridae</taxon>
        <taxon>Pentapetalae</taxon>
        <taxon>rosids</taxon>
        <taxon>fabids</taxon>
        <taxon>Cucurbitales</taxon>
        <taxon>Cucurbitaceae</taxon>
        <taxon>Benincaseae</taxon>
        <taxon>Citrullus</taxon>
    </lineage>
</organism>
<dbReference type="EMBL" id="OZ021736">
    <property type="protein sequence ID" value="CAK9315664.1"/>
    <property type="molecule type" value="Genomic_DNA"/>
</dbReference>
<keyword evidence="2" id="KW-1185">Reference proteome</keyword>
<name>A0ABP0Y5D3_9ROSI</name>
<dbReference type="SUPFAM" id="SSF53756">
    <property type="entry name" value="UDP-Glycosyltransferase/glycogen phosphorylase"/>
    <property type="match status" value="1"/>
</dbReference>
<evidence type="ECO:0000313" key="1">
    <source>
        <dbReference type="EMBL" id="CAK9315664.1"/>
    </source>
</evidence>
<dbReference type="Gene3D" id="3.40.50.2000">
    <property type="entry name" value="Glycogen Phosphorylase B"/>
    <property type="match status" value="1"/>
</dbReference>
<protein>
    <submittedName>
        <fullName evidence="1">Uncharacterized protein</fullName>
    </submittedName>
</protein>
<gene>
    <name evidence="1" type="ORF">CITCOLO1_LOCUS7467</name>
</gene>
<accession>A0ABP0Y5D3</accession>
<dbReference type="PANTHER" id="PTHR48049:SF167">
    <property type="entry name" value="GLYCOSYLTRANSFERASE"/>
    <property type="match status" value="1"/>
</dbReference>
<dbReference type="Proteomes" id="UP001642487">
    <property type="component" value="Chromosome 2"/>
</dbReference>
<dbReference type="PANTHER" id="PTHR48049">
    <property type="entry name" value="GLYCOSYLTRANSFERASE"/>
    <property type="match status" value="1"/>
</dbReference>
<reference evidence="1 2" key="1">
    <citation type="submission" date="2024-03" db="EMBL/GenBank/DDBJ databases">
        <authorList>
            <person name="Gkanogiannis A."/>
            <person name="Becerra Lopez-Lavalle L."/>
        </authorList>
    </citation>
    <scope>NUCLEOTIDE SEQUENCE [LARGE SCALE GENOMIC DNA]</scope>
</reference>